<evidence type="ECO:0000313" key="2">
    <source>
        <dbReference type="Proteomes" id="UP000887013"/>
    </source>
</evidence>
<evidence type="ECO:0000313" key="1">
    <source>
        <dbReference type="EMBL" id="GFS55577.1"/>
    </source>
</evidence>
<protein>
    <submittedName>
        <fullName evidence="1">Uncharacterized protein</fullName>
    </submittedName>
</protein>
<dbReference type="AlphaFoldDB" id="A0A8X6IQA8"/>
<organism evidence="1 2">
    <name type="scientific">Nephila pilipes</name>
    <name type="common">Giant wood spider</name>
    <name type="synonym">Nephila maculata</name>
    <dbReference type="NCBI Taxonomy" id="299642"/>
    <lineage>
        <taxon>Eukaryota</taxon>
        <taxon>Metazoa</taxon>
        <taxon>Ecdysozoa</taxon>
        <taxon>Arthropoda</taxon>
        <taxon>Chelicerata</taxon>
        <taxon>Arachnida</taxon>
        <taxon>Araneae</taxon>
        <taxon>Araneomorphae</taxon>
        <taxon>Entelegynae</taxon>
        <taxon>Araneoidea</taxon>
        <taxon>Nephilidae</taxon>
        <taxon>Nephila</taxon>
    </lineage>
</organism>
<keyword evidence="2" id="KW-1185">Reference proteome</keyword>
<gene>
    <name evidence="1" type="ORF">NPIL_635751</name>
</gene>
<dbReference type="EMBL" id="BMAW01046468">
    <property type="protein sequence ID" value="GFS55577.1"/>
    <property type="molecule type" value="Genomic_DNA"/>
</dbReference>
<proteinExistence type="predicted"/>
<dbReference type="OrthoDB" id="6414252at2759"/>
<comment type="caution">
    <text evidence="1">The sequence shown here is derived from an EMBL/GenBank/DDBJ whole genome shotgun (WGS) entry which is preliminary data.</text>
</comment>
<sequence>MFLQLLVGPSATCYPNPNTGCVSEEADSVKQKFRPVEGDAPAPTPAAGLIALEPDSGPFIGKHVTHRLKIWARMEFCRRMFFFPGRYLREKSEICL</sequence>
<dbReference type="Proteomes" id="UP000887013">
    <property type="component" value="Unassembled WGS sequence"/>
</dbReference>
<name>A0A8X6IQA8_NEPPI</name>
<reference evidence="1" key="1">
    <citation type="submission" date="2020-08" db="EMBL/GenBank/DDBJ databases">
        <title>Multicomponent nature underlies the extraordinary mechanical properties of spider dragline silk.</title>
        <authorList>
            <person name="Kono N."/>
            <person name="Nakamura H."/>
            <person name="Mori M."/>
            <person name="Yoshida Y."/>
            <person name="Ohtoshi R."/>
            <person name="Malay A.D."/>
            <person name="Moran D.A.P."/>
            <person name="Tomita M."/>
            <person name="Numata K."/>
            <person name="Arakawa K."/>
        </authorList>
    </citation>
    <scope>NUCLEOTIDE SEQUENCE</scope>
</reference>
<accession>A0A8X6IQA8</accession>